<dbReference type="InterPro" id="IPR011701">
    <property type="entry name" value="MFS"/>
</dbReference>
<evidence type="ECO:0000313" key="10">
    <source>
        <dbReference type="Proteomes" id="UP000199545"/>
    </source>
</evidence>
<evidence type="ECO:0000313" key="9">
    <source>
        <dbReference type="EMBL" id="SFJ49353.1"/>
    </source>
</evidence>
<dbReference type="Gene3D" id="1.20.1250.20">
    <property type="entry name" value="MFS general substrate transporter like domains"/>
    <property type="match status" value="1"/>
</dbReference>
<feature type="transmembrane region" description="Helical" evidence="7">
    <location>
        <begin position="393"/>
        <end position="416"/>
    </location>
</feature>
<feature type="transmembrane region" description="Helical" evidence="7">
    <location>
        <begin position="306"/>
        <end position="324"/>
    </location>
</feature>
<feature type="transmembrane region" description="Helical" evidence="7">
    <location>
        <begin position="276"/>
        <end position="294"/>
    </location>
</feature>
<reference evidence="9 10" key="1">
    <citation type="submission" date="2016-10" db="EMBL/GenBank/DDBJ databases">
        <authorList>
            <person name="de Groot N.N."/>
        </authorList>
    </citation>
    <scope>NUCLEOTIDE SEQUENCE [LARGE SCALE GENOMIC DNA]</scope>
    <source>
        <strain evidence="9 10">DSM 44778</strain>
    </source>
</reference>
<dbReference type="PROSITE" id="PS50850">
    <property type="entry name" value="MFS"/>
    <property type="match status" value="1"/>
</dbReference>
<feature type="transmembrane region" description="Helical" evidence="7">
    <location>
        <begin position="61"/>
        <end position="83"/>
    </location>
</feature>
<dbReference type="AlphaFoldDB" id="A0A1I3RS17"/>
<accession>A0A1I3RS17</accession>
<feature type="transmembrane region" description="Helical" evidence="7">
    <location>
        <begin position="330"/>
        <end position="348"/>
    </location>
</feature>
<feature type="transmembrane region" description="Helical" evidence="7">
    <location>
        <begin position="104"/>
        <end position="129"/>
    </location>
</feature>
<organism evidence="9 10">
    <name type="scientific">Thermoflavimicrobium dichotomicum</name>
    <dbReference type="NCBI Taxonomy" id="46223"/>
    <lineage>
        <taxon>Bacteria</taxon>
        <taxon>Bacillati</taxon>
        <taxon>Bacillota</taxon>
        <taxon>Bacilli</taxon>
        <taxon>Bacillales</taxon>
        <taxon>Thermoactinomycetaceae</taxon>
        <taxon>Thermoflavimicrobium</taxon>
    </lineage>
</organism>
<keyword evidence="5 7" id="KW-1133">Transmembrane helix</keyword>
<evidence type="ECO:0000256" key="1">
    <source>
        <dbReference type="ARBA" id="ARBA00004651"/>
    </source>
</evidence>
<gene>
    <name evidence="9" type="ORF">SAMN05421852_11111</name>
</gene>
<feature type="domain" description="Major facilitator superfamily (MFS) profile" evidence="8">
    <location>
        <begin position="25"/>
        <end position="417"/>
    </location>
</feature>
<proteinExistence type="predicted"/>
<keyword evidence="3" id="KW-1003">Cell membrane</keyword>
<feature type="transmembrane region" description="Helical" evidence="7">
    <location>
        <begin position="369"/>
        <end position="387"/>
    </location>
</feature>
<dbReference type="Pfam" id="PF07690">
    <property type="entry name" value="MFS_1"/>
    <property type="match status" value="1"/>
</dbReference>
<evidence type="ECO:0000256" key="3">
    <source>
        <dbReference type="ARBA" id="ARBA00022475"/>
    </source>
</evidence>
<dbReference type="PANTHER" id="PTHR23513">
    <property type="entry name" value="INTEGRAL MEMBRANE EFFLUX PROTEIN-RELATED"/>
    <property type="match status" value="1"/>
</dbReference>
<dbReference type="OrthoDB" id="9775268at2"/>
<dbReference type="PANTHER" id="PTHR23513:SF6">
    <property type="entry name" value="MAJOR FACILITATOR SUPERFAMILY ASSOCIATED DOMAIN-CONTAINING PROTEIN"/>
    <property type="match status" value="1"/>
</dbReference>
<dbReference type="EMBL" id="FORR01000011">
    <property type="protein sequence ID" value="SFJ49353.1"/>
    <property type="molecule type" value="Genomic_DNA"/>
</dbReference>
<sequence>MAESPEENTSSSIQRFVEPFRTSRNFTALWAGQTLSQFGDAVLWVVLPLCVYSLRQSTLDMGWIMGLLMLPQVVLLPFAGIIVDRMSRSKLMMITESIRFVLTGILALLSLLNDLSMTTLSIFVVMYGIMNALFQPACQAARAQIFTVDIRNAALSLSQISQEFARLTGPILGGVIVGFISVGAGFGIVAAMLLISVVALTFLRIEKPIYKPNNNSSILRNFMHDLLGGVVEVRKHPWLWITILAFTVINIASTGLTAILLPWLVKVHLNLPDTSYGLVTSAAGVGAIIAAFFYGRKNKQRRRGYIGYICILIYAAGLTCLAFANTTVELMSLIAVANGAIMIFMLIWEATLQELVPEESYGRVASLDLFGSWILLPVGNVISGWLADQIGGIETILFEGTFMFCVALGVLLIPAIRKFN</sequence>
<dbReference type="InterPro" id="IPR020846">
    <property type="entry name" value="MFS_dom"/>
</dbReference>
<dbReference type="STRING" id="46223.SAMN05421852_11111"/>
<evidence type="ECO:0000256" key="6">
    <source>
        <dbReference type="ARBA" id="ARBA00023136"/>
    </source>
</evidence>
<protein>
    <submittedName>
        <fullName evidence="9">Sugar phosphate permease</fullName>
    </submittedName>
</protein>
<feature type="transmembrane region" description="Helical" evidence="7">
    <location>
        <begin position="238"/>
        <end position="264"/>
    </location>
</feature>
<dbReference type="InterPro" id="IPR036259">
    <property type="entry name" value="MFS_trans_sf"/>
</dbReference>
<dbReference type="Proteomes" id="UP000199545">
    <property type="component" value="Unassembled WGS sequence"/>
</dbReference>
<name>A0A1I3RS17_9BACL</name>
<keyword evidence="4 7" id="KW-0812">Transmembrane</keyword>
<evidence type="ECO:0000256" key="5">
    <source>
        <dbReference type="ARBA" id="ARBA00022989"/>
    </source>
</evidence>
<dbReference type="RefSeq" id="WP_093230450.1">
    <property type="nucleotide sequence ID" value="NZ_FORR01000011.1"/>
</dbReference>
<evidence type="ECO:0000256" key="2">
    <source>
        <dbReference type="ARBA" id="ARBA00022448"/>
    </source>
</evidence>
<keyword evidence="2" id="KW-0813">Transport</keyword>
<evidence type="ECO:0000256" key="7">
    <source>
        <dbReference type="SAM" id="Phobius"/>
    </source>
</evidence>
<keyword evidence="10" id="KW-1185">Reference proteome</keyword>
<keyword evidence="6 7" id="KW-0472">Membrane</keyword>
<dbReference type="GO" id="GO:0005886">
    <property type="term" value="C:plasma membrane"/>
    <property type="evidence" value="ECO:0007669"/>
    <property type="project" value="UniProtKB-SubCell"/>
</dbReference>
<comment type="subcellular location">
    <subcellularLocation>
        <location evidence="1">Cell membrane</location>
        <topology evidence="1">Multi-pass membrane protein</topology>
    </subcellularLocation>
</comment>
<dbReference type="GO" id="GO:0022857">
    <property type="term" value="F:transmembrane transporter activity"/>
    <property type="evidence" value="ECO:0007669"/>
    <property type="project" value="InterPro"/>
</dbReference>
<evidence type="ECO:0000256" key="4">
    <source>
        <dbReference type="ARBA" id="ARBA00022692"/>
    </source>
</evidence>
<dbReference type="SUPFAM" id="SSF103473">
    <property type="entry name" value="MFS general substrate transporter"/>
    <property type="match status" value="1"/>
</dbReference>
<feature type="transmembrane region" description="Helical" evidence="7">
    <location>
        <begin position="171"/>
        <end position="203"/>
    </location>
</feature>
<evidence type="ECO:0000259" key="8">
    <source>
        <dbReference type="PROSITE" id="PS50850"/>
    </source>
</evidence>
<dbReference type="CDD" id="cd06173">
    <property type="entry name" value="MFS_MefA_like"/>
    <property type="match status" value="1"/>
</dbReference>